<keyword evidence="1" id="KW-0732">Signal</keyword>
<dbReference type="RefSeq" id="WP_131992777.1">
    <property type="nucleotide sequence ID" value="NZ_SLWQ01000001.1"/>
</dbReference>
<reference evidence="2 3" key="1">
    <citation type="journal article" date="2015" name="Stand. Genomic Sci.">
        <title>Genomic Encyclopedia of Bacterial and Archaeal Type Strains, Phase III: the genomes of soil and plant-associated and newly described type strains.</title>
        <authorList>
            <person name="Whitman W.B."/>
            <person name="Woyke T."/>
            <person name="Klenk H.P."/>
            <person name="Zhou Y."/>
            <person name="Lilburn T.G."/>
            <person name="Beck B.J."/>
            <person name="De Vos P."/>
            <person name="Vandamme P."/>
            <person name="Eisen J.A."/>
            <person name="Garrity G."/>
            <person name="Hugenholtz P."/>
            <person name="Kyrpides N.C."/>
        </authorList>
    </citation>
    <scope>NUCLEOTIDE SEQUENCE [LARGE SCALE GENOMIC DNA]</scope>
    <source>
        <strain evidence="2 3">A3</strain>
    </source>
</reference>
<comment type="caution">
    <text evidence="2">The sequence shown here is derived from an EMBL/GenBank/DDBJ whole genome shotgun (WGS) entry which is preliminary data.</text>
</comment>
<keyword evidence="3" id="KW-1185">Reference proteome</keyword>
<gene>
    <name evidence="2" type="ORF">EV148_101438</name>
</gene>
<accession>A0A4R2IJY3</accession>
<evidence type="ECO:0008006" key="4">
    <source>
        <dbReference type="Google" id="ProtNLM"/>
    </source>
</evidence>
<feature type="chain" id="PRO_5020940269" description="Polymer-forming protein" evidence="1">
    <location>
        <begin position="23"/>
        <end position="218"/>
    </location>
</feature>
<protein>
    <recommendedName>
        <fullName evidence="4">Polymer-forming protein</fullName>
    </recommendedName>
</protein>
<evidence type="ECO:0000313" key="2">
    <source>
        <dbReference type="EMBL" id="TCO43025.1"/>
    </source>
</evidence>
<dbReference type="Gene3D" id="2.160.20.20">
    <property type="match status" value="1"/>
</dbReference>
<dbReference type="AlphaFoldDB" id="A0A4R2IJY3"/>
<dbReference type="Proteomes" id="UP000294862">
    <property type="component" value="Unassembled WGS sequence"/>
</dbReference>
<dbReference type="EMBL" id="SLWQ01000001">
    <property type="protein sequence ID" value="TCO43025.1"/>
    <property type="molecule type" value="Genomic_DNA"/>
</dbReference>
<name>A0A4R2IJY3_9GAMM</name>
<dbReference type="OrthoDB" id="5959358at2"/>
<evidence type="ECO:0000256" key="1">
    <source>
        <dbReference type="SAM" id="SignalP"/>
    </source>
</evidence>
<evidence type="ECO:0000313" key="3">
    <source>
        <dbReference type="Proteomes" id="UP000294862"/>
    </source>
</evidence>
<feature type="signal peptide" evidence="1">
    <location>
        <begin position="1"/>
        <end position="22"/>
    </location>
</feature>
<organism evidence="2 3">
    <name type="scientific">Dokdonella fugitiva</name>
    <dbReference type="NCBI Taxonomy" id="328517"/>
    <lineage>
        <taxon>Bacteria</taxon>
        <taxon>Pseudomonadati</taxon>
        <taxon>Pseudomonadota</taxon>
        <taxon>Gammaproteobacteria</taxon>
        <taxon>Lysobacterales</taxon>
        <taxon>Rhodanobacteraceae</taxon>
        <taxon>Dokdonella</taxon>
    </lineage>
</organism>
<proteinExistence type="predicted"/>
<sequence length="218" mass="22187">MHCKTALSFALASLLFAGTASARGIDVDKVNGSIHIEGDQQAGALSTVNGSIRIDGGGSATKVSTVNGSIELGDRATAESLETVNGGIDLGAGARISGTVNTVNGGVRLGKGAEIAGRASNVNGRYVLDAAHIGGGIETVSGDIEVGADSRVEGGILVEKPHGWSWGKQRNPRIVIGPHAIVEGTLDFRREVELFVSDTATVGEIKGAKATKFSGDQP</sequence>
<dbReference type="InterPro" id="IPR012332">
    <property type="entry name" value="Autotransporter_pectin_lyase_C"/>
</dbReference>